<comment type="cofactor">
    <cofactor evidence="4">
        <name>(R)-lipoate</name>
        <dbReference type="ChEBI" id="CHEBI:83088"/>
    </cofactor>
</comment>
<comment type="similarity">
    <text evidence="1 4">Belongs to the 2-oxoacid dehydrogenase family.</text>
</comment>
<dbReference type="CDD" id="cd06849">
    <property type="entry name" value="lipoyl_domain"/>
    <property type="match status" value="1"/>
</dbReference>
<dbReference type="PROSITE" id="PS51826">
    <property type="entry name" value="PSBD"/>
    <property type="match status" value="1"/>
</dbReference>
<comment type="caution">
    <text evidence="7">The sequence shown here is derived from an EMBL/GenBank/DDBJ whole genome shotgun (WGS) entry which is preliminary data.</text>
</comment>
<keyword evidence="2 4" id="KW-0450">Lipoyl</keyword>
<dbReference type="Pfam" id="PF00364">
    <property type="entry name" value="Biotin_lipoyl"/>
    <property type="match status" value="1"/>
</dbReference>
<evidence type="ECO:0000313" key="7">
    <source>
        <dbReference type="EMBL" id="CAH0366121.1"/>
    </source>
</evidence>
<evidence type="ECO:0000259" key="5">
    <source>
        <dbReference type="PROSITE" id="PS50968"/>
    </source>
</evidence>
<dbReference type="Pfam" id="PF02817">
    <property type="entry name" value="E3_binding"/>
    <property type="match status" value="1"/>
</dbReference>
<dbReference type="SUPFAM" id="SSF51230">
    <property type="entry name" value="Single hybrid motif"/>
    <property type="match status" value="1"/>
</dbReference>
<dbReference type="InterPro" id="IPR000089">
    <property type="entry name" value="Biotin_lipoyl"/>
</dbReference>
<gene>
    <name evidence="7" type="ORF">PECAL_1P25950</name>
</gene>
<evidence type="ECO:0000256" key="3">
    <source>
        <dbReference type="ARBA" id="ARBA00022946"/>
    </source>
</evidence>
<dbReference type="GO" id="GO:0005739">
    <property type="term" value="C:mitochondrion"/>
    <property type="evidence" value="ECO:0007669"/>
    <property type="project" value="TreeGrafter"/>
</dbReference>
<dbReference type="EMBL" id="CAKKNE010000001">
    <property type="protein sequence ID" value="CAH0366121.1"/>
    <property type="molecule type" value="Genomic_DNA"/>
</dbReference>
<dbReference type="InterPro" id="IPR011053">
    <property type="entry name" value="Single_hybrid_motif"/>
</dbReference>
<dbReference type="SUPFAM" id="SSF47005">
    <property type="entry name" value="Peripheral subunit-binding domain of 2-oxo acid dehydrogenase complex"/>
    <property type="match status" value="1"/>
</dbReference>
<keyword evidence="4" id="KW-0808">Transferase</keyword>
<dbReference type="InterPro" id="IPR004167">
    <property type="entry name" value="PSBD"/>
</dbReference>
<proteinExistence type="inferred from homology"/>
<name>A0A8J2SEJ5_9STRA</name>
<dbReference type="GO" id="GO:0016746">
    <property type="term" value="F:acyltransferase activity"/>
    <property type="evidence" value="ECO:0007669"/>
    <property type="project" value="UniProtKB-KW"/>
</dbReference>
<dbReference type="Gene3D" id="2.40.50.100">
    <property type="match status" value="1"/>
</dbReference>
<dbReference type="PANTHER" id="PTHR23151">
    <property type="entry name" value="DIHYDROLIPOAMIDE ACETYL/SUCCINYL-TRANSFERASE-RELATED"/>
    <property type="match status" value="1"/>
</dbReference>
<dbReference type="Proteomes" id="UP000789595">
    <property type="component" value="Unassembled WGS sequence"/>
</dbReference>
<sequence>MEVGTIQKWHVEEGGSFGEGDTICEIETDKATIDFTAQDEGVVARLLQPEGTEIAIGTPILVKVEDAADAGAFADFEAPAAAAPPAAAPAAAEAAAPAAPAPAAAAPAAAGPAANPDARLMPAAAFMSRSQNIDVSGLVGSGKGGRITKGDVLEALAAGTAFPALGAAAAAPTAAAAAPAAAPQTEPFQPLPRVPFDPSTIPTSGAPFEDVPATTMRKVIAKRLTESRAFVPHAFSSIEADLAGVAKLRKHLMNEFGVKVSVNDVVIKAVALALRDVPRANSSWDGTTSVPNDQIDISVAVATPAGLITPIVFDAAGKGLSVISAEVRDLATRAKDNKLKPEEFQGGTFTVSNLGMFGITEFSAVVNPPQACILAVGGGVNKLTMENGDVRQVTTMTSRLSSDRRVVDEPTAAAFLQAFAHYVAHPELLSV</sequence>
<evidence type="ECO:0000256" key="2">
    <source>
        <dbReference type="ARBA" id="ARBA00022823"/>
    </source>
</evidence>
<evidence type="ECO:0000256" key="4">
    <source>
        <dbReference type="RuleBase" id="RU003423"/>
    </source>
</evidence>
<dbReference type="SUPFAM" id="SSF52777">
    <property type="entry name" value="CoA-dependent acyltransferases"/>
    <property type="match status" value="1"/>
</dbReference>
<dbReference type="InterPro" id="IPR036625">
    <property type="entry name" value="E3-bd_dom_sf"/>
</dbReference>
<dbReference type="GO" id="GO:0006086">
    <property type="term" value="P:pyruvate decarboxylation to acetyl-CoA"/>
    <property type="evidence" value="ECO:0007669"/>
    <property type="project" value="InterPro"/>
</dbReference>
<organism evidence="7 8">
    <name type="scientific">Pelagomonas calceolata</name>
    <dbReference type="NCBI Taxonomy" id="35677"/>
    <lineage>
        <taxon>Eukaryota</taxon>
        <taxon>Sar</taxon>
        <taxon>Stramenopiles</taxon>
        <taxon>Ochrophyta</taxon>
        <taxon>Pelagophyceae</taxon>
        <taxon>Pelagomonadales</taxon>
        <taxon>Pelagomonadaceae</taxon>
        <taxon>Pelagomonas</taxon>
    </lineage>
</organism>
<reference evidence="7" key="1">
    <citation type="submission" date="2021-11" db="EMBL/GenBank/DDBJ databases">
        <authorList>
            <consortium name="Genoscope - CEA"/>
            <person name="William W."/>
        </authorList>
    </citation>
    <scope>NUCLEOTIDE SEQUENCE</scope>
</reference>
<keyword evidence="8" id="KW-1185">Reference proteome</keyword>
<dbReference type="InterPro" id="IPR023213">
    <property type="entry name" value="CAT-like_dom_sf"/>
</dbReference>
<accession>A0A8J2SEJ5</accession>
<feature type="domain" description="Lipoyl-binding" evidence="5">
    <location>
        <begin position="1"/>
        <end position="65"/>
    </location>
</feature>
<protein>
    <recommendedName>
        <fullName evidence="4">Dihydrolipoamide acetyltransferase component of pyruvate dehydrogenase complex</fullName>
        <ecNumber evidence="4">2.3.1.-</ecNumber>
    </recommendedName>
</protein>
<dbReference type="Gene3D" id="3.30.559.10">
    <property type="entry name" value="Chloramphenicol acetyltransferase-like domain"/>
    <property type="match status" value="1"/>
</dbReference>
<dbReference type="InterPro" id="IPR001078">
    <property type="entry name" value="2-oxoacid_DH_actylTfrase"/>
</dbReference>
<dbReference type="PROSITE" id="PS00189">
    <property type="entry name" value="LIPOYL"/>
    <property type="match status" value="1"/>
</dbReference>
<evidence type="ECO:0000313" key="8">
    <source>
        <dbReference type="Proteomes" id="UP000789595"/>
    </source>
</evidence>
<evidence type="ECO:0000256" key="1">
    <source>
        <dbReference type="ARBA" id="ARBA00007317"/>
    </source>
</evidence>
<dbReference type="InterPro" id="IPR045257">
    <property type="entry name" value="E2/Pdx1"/>
</dbReference>
<keyword evidence="3" id="KW-0809">Transit peptide</keyword>
<dbReference type="OrthoDB" id="537444at2759"/>
<evidence type="ECO:0000259" key="6">
    <source>
        <dbReference type="PROSITE" id="PS51826"/>
    </source>
</evidence>
<dbReference type="PROSITE" id="PS50968">
    <property type="entry name" value="BIOTINYL_LIPOYL"/>
    <property type="match status" value="1"/>
</dbReference>
<dbReference type="InterPro" id="IPR003016">
    <property type="entry name" value="2-oxoA_DH_lipoyl-BS"/>
</dbReference>
<dbReference type="PANTHER" id="PTHR23151:SF90">
    <property type="entry name" value="DIHYDROLIPOYLLYSINE-RESIDUE ACETYLTRANSFERASE COMPONENT OF PYRUVATE DEHYDROGENASE COMPLEX, MITOCHONDRIAL-RELATED"/>
    <property type="match status" value="1"/>
</dbReference>
<dbReference type="AlphaFoldDB" id="A0A8J2SEJ5"/>
<dbReference type="EC" id="2.3.1.-" evidence="4"/>
<dbReference type="Pfam" id="PF00198">
    <property type="entry name" value="2-oxoacid_dh"/>
    <property type="match status" value="1"/>
</dbReference>
<dbReference type="GO" id="GO:0045254">
    <property type="term" value="C:pyruvate dehydrogenase complex"/>
    <property type="evidence" value="ECO:0007669"/>
    <property type="project" value="InterPro"/>
</dbReference>
<dbReference type="Gene3D" id="4.10.320.10">
    <property type="entry name" value="E3-binding domain"/>
    <property type="match status" value="1"/>
</dbReference>
<keyword evidence="4" id="KW-0012">Acyltransferase</keyword>
<feature type="domain" description="Peripheral subunit-binding (PSBD)" evidence="6">
    <location>
        <begin position="119"/>
        <end position="156"/>
    </location>
</feature>